<keyword evidence="2" id="KW-1185">Reference proteome</keyword>
<proteinExistence type="predicted"/>
<dbReference type="AlphaFoldDB" id="A0A392LZK3"/>
<organism evidence="1 2">
    <name type="scientific">Trifolium medium</name>
    <dbReference type="NCBI Taxonomy" id="97028"/>
    <lineage>
        <taxon>Eukaryota</taxon>
        <taxon>Viridiplantae</taxon>
        <taxon>Streptophyta</taxon>
        <taxon>Embryophyta</taxon>
        <taxon>Tracheophyta</taxon>
        <taxon>Spermatophyta</taxon>
        <taxon>Magnoliopsida</taxon>
        <taxon>eudicotyledons</taxon>
        <taxon>Gunneridae</taxon>
        <taxon>Pentapetalae</taxon>
        <taxon>rosids</taxon>
        <taxon>fabids</taxon>
        <taxon>Fabales</taxon>
        <taxon>Fabaceae</taxon>
        <taxon>Papilionoideae</taxon>
        <taxon>50 kb inversion clade</taxon>
        <taxon>NPAAA clade</taxon>
        <taxon>Hologalegina</taxon>
        <taxon>IRL clade</taxon>
        <taxon>Trifolieae</taxon>
        <taxon>Trifolium</taxon>
    </lineage>
</organism>
<accession>A0A392LZK3</accession>
<evidence type="ECO:0000313" key="1">
    <source>
        <dbReference type="EMBL" id="MCH80429.1"/>
    </source>
</evidence>
<gene>
    <name evidence="1" type="ORF">A2U01_0001197</name>
</gene>
<dbReference type="EMBL" id="LXQA010001048">
    <property type="protein sequence ID" value="MCH80429.1"/>
    <property type="molecule type" value="Genomic_DNA"/>
</dbReference>
<sequence>MGVTIGSNIDRVSIGIERNFVVYWPLWWEVGWGLKQGSKLGEECFTRWSSCEGGCGRMGGSGVISWR</sequence>
<reference evidence="1 2" key="1">
    <citation type="journal article" date="2018" name="Front. Plant Sci.">
        <title>Red Clover (Trifolium pratense) and Zigzag Clover (T. medium) - A Picture of Genomic Similarities and Differences.</title>
        <authorList>
            <person name="Dluhosova J."/>
            <person name="Istvanek J."/>
            <person name="Nedelnik J."/>
            <person name="Repkova J."/>
        </authorList>
    </citation>
    <scope>NUCLEOTIDE SEQUENCE [LARGE SCALE GENOMIC DNA]</scope>
    <source>
        <strain evidence="2">cv. 10/8</strain>
        <tissue evidence="1">Leaf</tissue>
    </source>
</reference>
<protein>
    <submittedName>
        <fullName evidence="1">Uncharacterized protein</fullName>
    </submittedName>
</protein>
<evidence type="ECO:0000313" key="2">
    <source>
        <dbReference type="Proteomes" id="UP000265520"/>
    </source>
</evidence>
<comment type="caution">
    <text evidence="1">The sequence shown here is derived from an EMBL/GenBank/DDBJ whole genome shotgun (WGS) entry which is preliminary data.</text>
</comment>
<name>A0A392LZK3_9FABA</name>
<dbReference type="Proteomes" id="UP000265520">
    <property type="component" value="Unassembled WGS sequence"/>
</dbReference>